<dbReference type="GO" id="GO:0046872">
    <property type="term" value="F:metal ion binding"/>
    <property type="evidence" value="ECO:0007669"/>
    <property type="project" value="UniProtKB-KW"/>
</dbReference>
<proteinExistence type="predicted"/>
<dbReference type="InterPro" id="IPR004843">
    <property type="entry name" value="Calcineurin-like_PHP"/>
</dbReference>
<dbReference type="STRING" id="1941349.STSP1_00372"/>
<dbReference type="AlphaFoldDB" id="A0A1W6LJS2"/>
<evidence type="ECO:0000256" key="2">
    <source>
        <dbReference type="ARBA" id="ARBA00022801"/>
    </source>
</evidence>
<dbReference type="GO" id="GO:0008758">
    <property type="term" value="F:UDP-2,3-diacylglucosamine hydrolase activity"/>
    <property type="evidence" value="ECO:0007669"/>
    <property type="project" value="TreeGrafter"/>
</dbReference>
<evidence type="ECO:0000259" key="3">
    <source>
        <dbReference type="Pfam" id="PF00149"/>
    </source>
</evidence>
<reference evidence="5" key="1">
    <citation type="submission" date="2017-04" db="EMBL/GenBank/DDBJ databases">
        <title>Comparative genomics and description of representatives of a novel lineage of planctomycetes thriving in anoxic sediments.</title>
        <authorList>
            <person name="Spring S."/>
            <person name="Bunk B."/>
            <person name="Sproer C."/>
        </authorList>
    </citation>
    <scope>NUCLEOTIDE SEQUENCE [LARGE SCALE GENOMIC DNA]</scope>
    <source>
        <strain evidence="5">ST-PulAB-D4</strain>
    </source>
</reference>
<sequence length="270" mass="30401">MRILKAAGFWKRARREYYNIKVRCYNLAFPNLPASFSGKKILFIADLHYPGREGFHEKVLEMVKSLDFDYCFLGGDYAWGDGEFPVWVCRFMNSLLREIKSKTTVIHSILGNHDSLFISEHLGNAGACMLINSSAEIESEAGEKISVAGLGDHHKLRNDDWDAMMSSLNHDTKFRILLCHNPNYYLRAQQTNFSLMLAGHTHAGQFCLPSGIPVFTNCRAPRRYARGQWKYKNLSGITTAGVGSSRLTARLNCPGEISIITLLKDKMGNG</sequence>
<dbReference type="Gene3D" id="3.60.21.10">
    <property type="match status" value="1"/>
</dbReference>
<dbReference type="InterPro" id="IPR029052">
    <property type="entry name" value="Metallo-depent_PP-like"/>
</dbReference>
<accession>A0A1W6LJS2</accession>
<evidence type="ECO:0000313" key="5">
    <source>
        <dbReference type="Proteomes" id="UP000193334"/>
    </source>
</evidence>
<keyword evidence="5" id="KW-1185">Reference proteome</keyword>
<keyword evidence="2" id="KW-0378">Hydrolase</keyword>
<feature type="domain" description="Calcineurin-like phosphoesterase" evidence="3">
    <location>
        <begin position="40"/>
        <end position="203"/>
    </location>
</feature>
<dbReference type="Pfam" id="PF00149">
    <property type="entry name" value="Metallophos"/>
    <property type="match status" value="1"/>
</dbReference>
<dbReference type="GO" id="GO:0016020">
    <property type="term" value="C:membrane"/>
    <property type="evidence" value="ECO:0007669"/>
    <property type="project" value="GOC"/>
</dbReference>
<dbReference type="PANTHER" id="PTHR31302">
    <property type="entry name" value="TRANSMEMBRANE PROTEIN WITH METALLOPHOSPHOESTERASE DOMAIN-RELATED"/>
    <property type="match status" value="1"/>
</dbReference>
<dbReference type="GO" id="GO:0009245">
    <property type="term" value="P:lipid A biosynthetic process"/>
    <property type="evidence" value="ECO:0007669"/>
    <property type="project" value="TreeGrafter"/>
</dbReference>
<dbReference type="SUPFAM" id="SSF56300">
    <property type="entry name" value="Metallo-dependent phosphatases"/>
    <property type="match status" value="1"/>
</dbReference>
<dbReference type="InterPro" id="IPR051158">
    <property type="entry name" value="Metallophosphoesterase_sf"/>
</dbReference>
<dbReference type="Proteomes" id="UP000193334">
    <property type="component" value="Chromosome"/>
</dbReference>
<dbReference type="PANTHER" id="PTHR31302:SF31">
    <property type="entry name" value="PHOSPHODIESTERASE YAEI"/>
    <property type="match status" value="1"/>
</dbReference>
<gene>
    <name evidence="4" type="ORF">STSP1_00372</name>
</gene>
<protein>
    <submittedName>
        <fullName evidence="4">Phosphodiesterase YaeI</fullName>
    </submittedName>
</protein>
<keyword evidence="1" id="KW-0479">Metal-binding</keyword>
<dbReference type="EMBL" id="CP021023">
    <property type="protein sequence ID" value="ARN56002.1"/>
    <property type="molecule type" value="Genomic_DNA"/>
</dbReference>
<organism evidence="4 5">
    <name type="scientific">Sedimentisphaera salicampi</name>
    <dbReference type="NCBI Taxonomy" id="1941349"/>
    <lineage>
        <taxon>Bacteria</taxon>
        <taxon>Pseudomonadati</taxon>
        <taxon>Planctomycetota</taxon>
        <taxon>Phycisphaerae</taxon>
        <taxon>Sedimentisphaerales</taxon>
        <taxon>Sedimentisphaeraceae</taxon>
        <taxon>Sedimentisphaera</taxon>
    </lineage>
</organism>
<name>A0A1W6LJS2_9BACT</name>
<dbReference type="KEGG" id="pbp:STSP1_00372"/>
<evidence type="ECO:0000313" key="4">
    <source>
        <dbReference type="EMBL" id="ARN56002.1"/>
    </source>
</evidence>
<evidence type="ECO:0000256" key="1">
    <source>
        <dbReference type="ARBA" id="ARBA00022723"/>
    </source>
</evidence>